<accession>A0A402BJX6</accession>
<evidence type="ECO:0000313" key="9">
    <source>
        <dbReference type="EMBL" id="GCE31644.1"/>
    </source>
</evidence>
<name>A0A402BJX6_9CHLR</name>
<keyword evidence="7" id="KW-0865">Zymogen</keyword>
<comment type="caution">
    <text evidence="9">The sequence shown here is derived from an EMBL/GenBank/DDBJ whole genome shotgun (WGS) entry which is preliminary data.</text>
</comment>
<proteinExistence type="predicted"/>
<keyword evidence="2" id="KW-0645">Protease</keyword>
<evidence type="ECO:0000256" key="3">
    <source>
        <dbReference type="ARBA" id="ARBA00022723"/>
    </source>
</evidence>
<dbReference type="SMART" id="SM00944">
    <property type="entry name" value="Pro-kuma_activ"/>
    <property type="match status" value="1"/>
</dbReference>
<dbReference type="Gene3D" id="3.40.50.200">
    <property type="entry name" value="Peptidase S8/S53 domain"/>
    <property type="match status" value="1"/>
</dbReference>
<dbReference type="Pfam" id="PF09286">
    <property type="entry name" value="Pro-kuma_activ"/>
    <property type="match status" value="1"/>
</dbReference>
<dbReference type="InterPro" id="IPR036852">
    <property type="entry name" value="Peptidase_S8/S53_dom_sf"/>
</dbReference>
<dbReference type="PANTHER" id="PTHR14218">
    <property type="entry name" value="PROTEASE S8 TRIPEPTIDYL PEPTIDASE I CLN2"/>
    <property type="match status" value="1"/>
</dbReference>
<dbReference type="InterPro" id="IPR050819">
    <property type="entry name" value="Tripeptidyl-peptidase_I"/>
</dbReference>
<keyword evidence="6" id="KW-0106">Calcium</keyword>
<sequence length="900" mass="93586">MLALMTNGAVKTVTPIFAASHISQPTFHVLPGHVIPTLKGVAVQHATAKNNILHLAVSLTLRNQADLTALIAAQNDSNSAYYQHFLTPQQFTSQFGPTQTTVNQVVNFLRSQGLAIDAIAPNNVIIDATGTVAQVEKAFKVTINNYYCSGHIIYAPANNPSVPDALGNAIQSIAGLNNIPWNPQSSIYINYKNGRKKIRPLIGPGGGYTPNELRTAYGADSLINAGYSGTGQTVAIFELDGYKPSDVDTYLSTYNLGPAKYSNVLVDGATNTPGDSSIEVVLDMEAVSALAPNAAQKIYIGPNNGSGVNDTYNRIVTDNLAKVTSISWGLCEPSSGNAELAALDNIFAQGAAQGQAFFAASGDTGAYDCRGDTTTLAIDSPASDPYVVGVGGTHLLIGTGGTYASESAWSNVSNGTGGGGGISSYFTRPGYQTGINLTNTHRMVPDISADADPSTGYSVYCTAAAVSYCSGWLSIGGTSAAAPLWAAIASDINHYLIAQSKPVLGNAHVPLYNLYNNAQVYPPFHDITTGNNLYYQATANYDLATGLGTPNSWNMARDLATGTIPTPTPSPTPVPTLSPTPVPTLTPSPTPLPLPDLTIQQIHAGGSNLGIGQTLSEQISISSLPSAGAVSGSNLVHMVAVLPVGLKNVTVSGSNWSIIMTGALSPILISATYIGTYPVLPGTILPPIRLSGIVASAVGIAITDTAVVQTPGDRQSANNLATDTFVTVAQPTLITPLSVQTTIPATLIPLTLQALPLGLPNLQFQLTHNGNTFYVGQAVTSTLTVSNVGPQPFNTGSQLLHLTGVIPVGFSNLSISGTNWQVTTTANTSPILFFATYTGVTQIPIGQSLPPILITGTLTTGGQPSITSAIYLNVDTDSYPQNNFTIDTIGVLPSQQALQE</sequence>
<evidence type="ECO:0000256" key="2">
    <source>
        <dbReference type="ARBA" id="ARBA00022670"/>
    </source>
</evidence>
<dbReference type="Proteomes" id="UP000287171">
    <property type="component" value="Unassembled WGS sequence"/>
</dbReference>
<dbReference type="CDD" id="cd11377">
    <property type="entry name" value="Pro-peptidase_S53"/>
    <property type="match status" value="1"/>
</dbReference>
<dbReference type="GO" id="GO:0006508">
    <property type="term" value="P:proteolysis"/>
    <property type="evidence" value="ECO:0007669"/>
    <property type="project" value="UniProtKB-KW"/>
</dbReference>
<reference evidence="10" key="1">
    <citation type="submission" date="2018-12" db="EMBL/GenBank/DDBJ databases">
        <title>Tengunoibacter tsumagoiensis gen. nov., sp. nov., Dictyobacter kobayashii sp. nov., D. alpinus sp. nov., and D. joshuensis sp. nov. and description of Dictyobacteraceae fam. nov. within the order Ktedonobacterales isolated from Tengu-no-mugimeshi.</title>
        <authorList>
            <person name="Wang C.M."/>
            <person name="Zheng Y."/>
            <person name="Sakai Y."/>
            <person name="Toyoda A."/>
            <person name="Minakuchi Y."/>
            <person name="Abe K."/>
            <person name="Yokota A."/>
            <person name="Yabe S."/>
        </authorList>
    </citation>
    <scope>NUCLEOTIDE SEQUENCE [LARGE SCALE GENOMIC DNA]</scope>
    <source>
        <strain evidence="10">Uno16</strain>
    </source>
</reference>
<keyword evidence="5" id="KW-0720">Serine protease</keyword>
<dbReference type="CDD" id="cd04056">
    <property type="entry name" value="Peptidases_S53"/>
    <property type="match status" value="1"/>
</dbReference>
<dbReference type="PROSITE" id="PS00138">
    <property type="entry name" value="SUBTILASE_SER"/>
    <property type="match status" value="1"/>
</dbReference>
<protein>
    <recommendedName>
        <fullName evidence="8">Peptidase S53 domain-containing protein</fullName>
    </recommendedName>
</protein>
<gene>
    <name evidence="9" type="ORF">KDA_71280</name>
</gene>
<dbReference type="AlphaFoldDB" id="A0A402BJX6"/>
<evidence type="ECO:0000256" key="6">
    <source>
        <dbReference type="ARBA" id="ARBA00022837"/>
    </source>
</evidence>
<dbReference type="PROSITE" id="PS51695">
    <property type="entry name" value="SEDOLISIN"/>
    <property type="match status" value="1"/>
</dbReference>
<dbReference type="GO" id="GO:0004252">
    <property type="term" value="F:serine-type endopeptidase activity"/>
    <property type="evidence" value="ECO:0007669"/>
    <property type="project" value="InterPro"/>
</dbReference>
<dbReference type="GO" id="GO:0008240">
    <property type="term" value="F:tripeptidyl-peptidase activity"/>
    <property type="evidence" value="ECO:0007669"/>
    <property type="project" value="TreeGrafter"/>
</dbReference>
<keyword evidence="3" id="KW-0479">Metal-binding</keyword>
<dbReference type="InterPro" id="IPR015366">
    <property type="entry name" value="S53_propep"/>
</dbReference>
<evidence type="ECO:0000256" key="4">
    <source>
        <dbReference type="ARBA" id="ARBA00022801"/>
    </source>
</evidence>
<dbReference type="InterPro" id="IPR023828">
    <property type="entry name" value="Peptidase_S8_Ser-AS"/>
</dbReference>
<keyword evidence="4" id="KW-0378">Hydrolase</keyword>
<comment type="cofactor">
    <cofactor evidence="1">
        <name>Ca(2+)</name>
        <dbReference type="ChEBI" id="CHEBI:29108"/>
    </cofactor>
</comment>
<dbReference type="SUPFAM" id="SSF52743">
    <property type="entry name" value="Subtilisin-like"/>
    <property type="match status" value="1"/>
</dbReference>
<evidence type="ECO:0000256" key="1">
    <source>
        <dbReference type="ARBA" id="ARBA00001913"/>
    </source>
</evidence>
<dbReference type="PANTHER" id="PTHR14218:SF15">
    <property type="entry name" value="TRIPEPTIDYL-PEPTIDASE 1"/>
    <property type="match status" value="1"/>
</dbReference>
<organism evidence="9 10">
    <name type="scientific">Dictyobacter alpinus</name>
    <dbReference type="NCBI Taxonomy" id="2014873"/>
    <lineage>
        <taxon>Bacteria</taxon>
        <taxon>Bacillati</taxon>
        <taxon>Chloroflexota</taxon>
        <taxon>Ktedonobacteria</taxon>
        <taxon>Ktedonobacterales</taxon>
        <taxon>Dictyobacteraceae</taxon>
        <taxon>Dictyobacter</taxon>
    </lineage>
</organism>
<evidence type="ECO:0000256" key="5">
    <source>
        <dbReference type="ARBA" id="ARBA00022825"/>
    </source>
</evidence>
<dbReference type="EMBL" id="BIFT01000002">
    <property type="protein sequence ID" value="GCE31644.1"/>
    <property type="molecule type" value="Genomic_DNA"/>
</dbReference>
<evidence type="ECO:0000313" key="10">
    <source>
        <dbReference type="Proteomes" id="UP000287171"/>
    </source>
</evidence>
<feature type="domain" description="Peptidase S53" evidence="8">
    <location>
        <begin position="207"/>
        <end position="562"/>
    </location>
</feature>
<keyword evidence="10" id="KW-1185">Reference proteome</keyword>
<evidence type="ECO:0000256" key="7">
    <source>
        <dbReference type="ARBA" id="ARBA00023145"/>
    </source>
</evidence>
<dbReference type="SUPFAM" id="SSF54897">
    <property type="entry name" value="Protease propeptides/inhibitors"/>
    <property type="match status" value="1"/>
</dbReference>
<dbReference type="GO" id="GO:0046872">
    <property type="term" value="F:metal ion binding"/>
    <property type="evidence" value="ECO:0007669"/>
    <property type="project" value="UniProtKB-KW"/>
</dbReference>
<evidence type="ECO:0000259" key="8">
    <source>
        <dbReference type="PROSITE" id="PS51695"/>
    </source>
</evidence>
<dbReference type="InterPro" id="IPR030400">
    <property type="entry name" value="Sedolisin_dom"/>
</dbReference>